<sequence>MTLSTSDRARLQAFLENTRKNTESYLGYPVSKDFEFDDLVDFLRYPLNNLGDPFSDSTWRVDSRGFERDVITFFAEMLRAPENDWWGYVTNGGTEGNLYGLYLARELLPKGIVYYSQDTHYSVAKNLHFLGMRHIMIRSQKNGEIDYDDLRETLRARRDIPPIIFANIGTTMTEARDDLNKINNILDEMAFSQRYIHSDAALCGGMAPFMDPRPAFDFADGADSISISGHKFFGSPIPCGIVLARKCNVDRIARSISYIGNLDTTITGSRNGFTPLVLWHTIKSLGVEGLAARVQHSLDTASYAETQMRHAGINAWRNPGAITVVFPQVAESVKQKWQLATANGESHVICMPNVTRAQIDELIEDMLATSADEAG</sequence>
<dbReference type="InterPro" id="IPR015421">
    <property type="entry name" value="PyrdxlP-dep_Trfase_major"/>
</dbReference>
<comment type="cofactor">
    <cofactor evidence="1 6">
        <name>pyridoxal 5'-phosphate</name>
        <dbReference type="ChEBI" id="CHEBI:597326"/>
    </cofactor>
</comment>
<keyword evidence="4 6" id="KW-0663">Pyridoxal phosphate</keyword>
<dbReference type="InterPro" id="IPR002129">
    <property type="entry name" value="PyrdxlP-dep_de-COase"/>
</dbReference>
<dbReference type="InterPro" id="IPR021115">
    <property type="entry name" value="Pyridoxal-P_BS"/>
</dbReference>
<dbReference type="Proteomes" id="UP001597264">
    <property type="component" value="Unassembled WGS sequence"/>
</dbReference>
<evidence type="ECO:0000256" key="5">
    <source>
        <dbReference type="ARBA" id="ARBA00023239"/>
    </source>
</evidence>
<dbReference type="Gene3D" id="3.40.640.10">
    <property type="entry name" value="Type I PLP-dependent aspartate aminotransferase-like (Major domain)"/>
    <property type="match status" value="1"/>
</dbReference>
<gene>
    <name evidence="7" type="ORF">ACFQ2X_04510</name>
</gene>
<accession>A0ABW3U7H1</accession>
<evidence type="ECO:0000256" key="4">
    <source>
        <dbReference type="ARBA" id="ARBA00022898"/>
    </source>
</evidence>
<dbReference type="InterPro" id="IPR015424">
    <property type="entry name" value="PyrdxlP-dep_Trfase"/>
</dbReference>
<keyword evidence="3" id="KW-0210">Decarboxylase</keyword>
<evidence type="ECO:0000313" key="8">
    <source>
        <dbReference type="Proteomes" id="UP001597264"/>
    </source>
</evidence>
<dbReference type="PANTHER" id="PTHR46101:SF2">
    <property type="entry name" value="SERINE DECARBOXYLASE"/>
    <property type="match status" value="1"/>
</dbReference>
<dbReference type="EC" id="4.1.1.22" evidence="7"/>
<comment type="similarity">
    <text evidence="2 6">Belongs to the group II decarboxylase family.</text>
</comment>
<proteinExistence type="inferred from homology"/>
<dbReference type="Pfam" id="PF00282">
    <property type="entry name" value="Pyridoxal_deC"/>
    <property type="match status" value="1"/>
</dbReference>
<organism evidence="7 8">
    <name type="scientific">Microbulbifer celer</name>
    <dbReference type="NCBI Taxonomy" id="435905"/>
    <lineage>
        <taxon>Bacteria</taxon>
        <taxon>Pseudomonadati</taxon>
        <taxon>Pseudomonadota</taxon>
        <taxon>Gammaproteobacteria</taxon>
        <taxon>Cellvibrionales</taxon>
        <taxon>Microbulbiferaceae</taxon>
        <taxon>Microbulbifer</taxon>
    </lineage>
</organism>
<keyword evidence="8" id="KW-1185">Reference proteome</keyword>
<evidence type="ECO:0000313" key="7">
    <source>
        <dbReference type="EMBL" id="MFD1215851.1"/>
    </source>
</evidence>
<dbReference type="InterPro" id="IPR051151">
    <property type="entry name" value="Group_II_Decarboxylase"/>
</dbReference>
<dbReference type="RefSeq" id="WP_230436377.1">
    <property type="nucleotide sequence ID" value="NZ_CP087715.1"/>
</dbReference>
<reference evidence="8" key="1">
    <citation type="journal article" date="2019" name="Int. J. Syst. Evol. Microbiol.">
        <title>The Global Catalogue of Microorganisms (GCM) 10K type strain sequencing project: providing services to taxonomists for standard genome sequencing and annotation.</title>
        <authorList>
            <consortium name="The Broad Institute Genomics Platform"/>
            <consortium name="The Broad Institute Genome Sequencing Center for Infectious Disease"/>
            <person name="Wu L."/>
            <person name="Ma J."/>
        </authorList>
    </citation>
    <scope>NUCLEOTIDE SEQUENCE [LARGE SCALE GENOMIC DNA]</scope>
    <source>
        <strain evidence="8">CCUG 54356</strain>
    </source>
</reference>
<dbReference type="GO" id="GO:0004398">
    <property type="term" value="F:histidine decarboxylase activity"/>
    <property type="evidence" value="ECO:0007669"/>
    <property type="project" value="UniProtKB-EC"/>
</dbReference>
<name>A0ABW3U7H1_9GAMM</name>
<evidence type="ECO:0000256" key="3">
    <source>
        <dbReference type="ARBA" id="ARBA00022793"/>
    </source>
</evidence>
<dbReference type="NCBIfam" id="NF002748">
    <property type="entry name" value="PRK02769.1"/>
    <property type="match status" value="1"/>
</dbReference>
<evidence type="ECO:0000256" key="2">
    <source>
        <dbReference type="ARBA" id="ARBA00009533"/>
    </source>
</evidence>
<keyword evidence="5 6" id="KW-0456">Lyase</keyword>
<dbReference type="PROSITE" id="PS00392">
    <property type="entry name" value="DDC_GAD_HDC_YDC"/>
    <property type="match status" value="1"/>
</dbReference>
<dbReference type="SUPFAM" id="SSF53383">
    <property type="entry name" value="PLP-dependent transferases"/>
    <property type="match status" value="1"/>
</dbReference>
<protein>
    <submittedName>
        <fullName evidence="7">Histidine decarboxylase</fullName>
        <ecNumber evidence="7">4.1.1.22</ecNumber>
    </submittedName>
</protein>
<evidence type="ECO:0000256" key="1">
    <source>
        <dbReference type="ARBA" id="ARBA00001933"/>
    </source>
</evidence>
<dbReference type="PANTHER" id="PTHR46101">
    <property type="match status" value="1"/>
</dbReference>
<comment type="caution">
    <text evidence="7">The sequence shown here is derived from an EMBL/GenBank/DDBJ whole genome shotgun (WGS) entry which is preliminary data.</text>
</comment>
<evidence type="ECO:0000256" key="6">
    <source>
        <dbReference type="RuleBase" id="RU000382"/>
    </source>
</evidence>
<dbReference type="EMBL" id="JBHTLR010000005">
    <property type="protein sequence ID" value="MFD1215851.1"/>
    <property type="molecule type" value="Genomic_DNA"/>
</dbReference>